<comment type="similarity">
    <text evidence="5">In the C-terminal section; belongs to the pectinesterase family.</text>
</comment>
<dbReference type="InterPro" id="IPR012334">
    <property type="entry name" value="Pectin_lyas_fold"/>
</dbReference>
<dbReference type="Gene3D" id="1.20.140.40">
    <property type="entry name" value="Invertase/pectin methylesterase inhibitor family protein"/>
    <property type="match status" value="1"/>
</dbReference>
<dbReference type="Gene3D" id="2.160.20.10">
    <property type="entry name" value="Single-stranded right-handed beta-helix, Pectin lyase-like"/>
    <property type="match status" value="1"/>
</dbReference>
<evidence type="ECO:0000256" key="9">
    <source>
        <dbReference type="ARBA" id="ARBA00022801"/>
    </source>
</evidence>
<dbReference type="PROSITE" id="PS00503">
    <property type="entry name" value="PECTINESTERASE_2"/>
    <property type="match status" value="1"/>
</dbReference>
<dbReference type="InterPro" id="IPR006501">
    <property type="entry name" value="Pectinesterase_inhib_dom"/>
</dbReference>
<dbReference type="Pfam" id="PF01095">
    <property type="entry name" value="Pectinesterase"/>
    <property type="match status" value="1"/>
</dbReference>
<keyword evidence="23" id="KW-1185">Reference proteome</keyword>
<evidence type="ECO:0000256" key="17">
    <source>
        <dbReference type="PROSITE-ProRule" id="PRU10040"/>
    </source>
</evidence>
<organism evidence="22 23">
    <name type="scientific">Morus notabilis</name>
    <dbReference type="NCBI Taxonomy" id="981085"/>
    <lineage>
        <taxon>Eukaryota</taxon>
        <taxon>Viridiplantae</taxon>
        <taxon>Streptophyta</taxon>
        <taxon>Embryophyta</taxon>
        <taxon>Tracheophyta</taxon>
        <taxon>Spermatophyta</taxon>
        <taxon>Magnoliopsida</taxon>
        <taxon>eudicotyledons</taxon>
        <taxon>Gunneridae</taxon>
        <taxon>Pentapetalae</taxon>
        <taxon>rosids</taxon>
        <taxon>fabids</taxon>
        <taxon>Rosales</taxon>
        <taxon>Moraceae</taxon>
        <taxon>Moreae</taxon>
        <taxon>Morus</taxon>
    </lineage>
</organism>
<dbReference type="InterPro" id="IPR035513">
    <property type="entry name" value="Invertase/methylesterase_inhib"/>
</dbReference>
<dbReference type="InterPro" id="IPR033131">
    <property type="entry name" value="Pectinesterase_Asp_AS"/>
</dbReference>
<evidence type="ECO:0000256" key="16">
    <source>
        <dbReference type="ARBA" id="ARBA00057335"/>
    </source>
</evidence>
<evidence type="ECO:0000256" key="15">
    <source>
        <dbReference type="ARBA" id="ARBA00047928"/>
    </source>
</evidence>
<keyword evidence="13" id="KW-1015">Disulfide bond</keyword>
<evidence type="ECO:0000256" key="11">
    <source>
        <dbReference type="ARBA" id="ARBA00023085"/>
    </source>
</evidence>
<protein>
    <recommendedName>
        <fullName evidence="6 18">Pectinesterase</fullName>
        <ecNumber evidence="6 18">3.1.1.11</ecNumber>
    </recommendedName>
</protein>
<dbReference type="NCBIfam" id="TIGR01614">
    <property type="entry name" value="PME_inhib"/>
    <property type="match status" value="1"/>
</dbReference>
<feature type="domain" description="Pectinesterase inhibitor" evidence="21">
    <location>
        <begin position="78"/>
        <end position="237"/>
    </location>
</feature>
<comment type="similarity">
    <text evidence="4">In the N-terminal section; belongs to the PMEI family.</text>
</comment>
<evidence type="ECO:0000256" key="12">
    <source>
        <dbReference type="ARBA" id="ARBA00023136"/>
    </source>
</evidence>
<dbReference type="GO" id="GO:0016020">
    <property type="term" value="C:membrane"/>
    <property type="evidence" value="ECO:0007669"/>
    <property type="project" value="UniProtKB-SubCell"/>
</dbReference>
<evidence type="ECO:0000256" key="14">
    <source>
        <dbReference type="ARBA" id="ARBA00023316"/>
    </source>
</evidence>
<dbReference type="GO" id="GO:0030599">
    <property type="term" value="F:pectinesterase activity"/>
    <property type="evidence" value="ECO:0007669"/>
    <property type="project" value="UniProtKB-UniRule"/>
</dbReference>
<evidence type="ECO:0000313" key="22">
    <source>
        <dbReference type="EMBL" id="EXB84224.1"/>
    </source>
</evidence>
<evidence type="ECO:0000256" key="20">
    <source>
        <dbReference type="SAM" id="Phobius"/>
    </source>
</evidence>
<comment type="pathway">
    <text evidence="3 18">Glycan metabolism; pectin degradation; 2-dehydro-3-deoxy-D-gluconate from pectin: step 1/5.</text>
</comment>
<dbReference type="Proteomes" id="UP000030645">
    <property type="component" value="Unassembled WGS sequence"/>
</dbReference>
<evidence type="ECO:0000256" key="18">
    <source>
        <dbReference type="RuleBase" id="RU000589"/>
    </source>
</evidence>
<dbReference type="InterPro" id="IPR011050">
    <property type="entry name" value="Pectin_lyase_fold/virulence"/>
</dbReference>
<evidence type="ECO:0000313" key="23">
    <source>
        <dbReference type="Proteomes" id="UP000030645"/>
    </source>
</evidence>
<dbReference type="FunFam" id="2.160.20.10:FF:000001">
    <property type="entry name" value="Pectinesterase"/>
    <property type="match status" value="1"/>
</dbReference>
<evidence type="ECO:0000256" key="1">
    <source>
        <dbReference type="ARBA" id="ARBA00004167"/>
    </source>
</evidence>
<gene>
    <name evidence="22" type="ORF">L484_006819</name>
</gene>
<dbReference type="SMART" id="SM00856">
    <property type="entry name" value="PMEI"/>
    <property type="match status" value="1"/>
</dbReference>
<dbReference type="GO" id="GO:0042545">
    <property type="term" value="P:cell wall modification"/>
    <property type="evidence" value="ECO:0007669"/>
    <property type="project" value="UniProtKB-UniRule"/>
</dbReference>
<keyword evidence="10 20" id="KW-1133">Transmembrane helix</keyword>
<dbReference type="GO" id="GO:0045490">
    <property type="term" value="P:pectin catabolic process"/>
    <property type="evidence" value="ECO:0007669"/>
    <property type="project" value="UniProtKB-UniRule"/>
</dbReference>
<evidence type="ECO:0000259" key="21">
    <source>
        <dbReference type="SMART" id="SM00856"/>
    </source>
</evidence>
<feature type="active site" evidence="17">
    <location>
        <position position="443"/>
    </location>
</feature>
<keyword evidence="7" id="KW-0134">Cell wall</keyword>
<feature type="transmembrane region" description="Helical" evidence="20">
    <location>
        <begin position="37"/>
        <end position="60"/>
    </location>
</feature>
<dbReference type="InterPro" id="IPR000070">
    <property type="entry name" value="Pectinesterase_cat"/>
</dbReference>
<evidence type="ECO:0000256" key="13">
    <source>
        <dbReference type="ARBA" id="ARBA00023157"/>
    </source>
</evidence>
<dbReference type="GO" id="GO:0004857">
    <property type="term" value="F:enzyme inhibitor activity"/>
    <property type="evidence" value="ECO:0007669"/>
    <property type="project" value="InterPro"/>
</dbReference>
<dbReference type="SUPFAM" id="SSF51126">
    <property type="entry name" value="Pectin lyase-like"/>
    <property type="match status" value="1"/>
</dbReference>
<dbReference type="eggNOG" id="ENOG502QRD0">
    <property type="taxonomic scope" value="Eukaryota"/>
</dbReference>
<evidence type="ECO:0000256" key="6">
    <source>
        <dbReference type="ARBA" id="ARBA00013229"/>
    </source>
</evidence>
<keyword evidence="7" id="KW-0964">Secreted</keyword>
<dbReference type="EC" id="3.1.1.11" evidence="6 18"/>
<sequence>MGYGKLEPSDPGGSSSMDLSHQSEHATSSGNRSKKKLLVVLSVVSIVLITASAVSAVFLIGVRTRASGQSGHPGLAHKPTQAISRACSKTRFPSLCVNSLVDFPGALTATEEDLVHISFNMTLQRLSKALYASSGISYLAMDPLSRSAYDGCLELLDDSIDALSRSLTSVAPSVAGGSAKPISGASSQDVVTWLSAALTNQDTCGEGFDGVAGGSVKSHMAESLRDLSELLSNCLSIFSGSVTDDFSGVPIQNRRRLMQEDDISGDFPRWLGRKERRLLALPVSAIQADIVVSKDGNGSNGREYKTIAEAIKKVPEHSTRRIVIYVKAGRYEENNLKVGRKKTNVMFIGDGAGKTVISGGKSVSDKLTTFHTASFAATGAGFIARDITFTNWAGPGRHQAVALRIGADHAVVYRCQAIGYQDTLYVHSNRQFFRECEIYGTVDFIFGNAAVVFQNCSIYARKPMPQQKNTITAQNRKDPNQNTGISIHACRILATSDLQASKGSFPTYLGRPWKLYSRVVYLMSYMGDHIHPRGWLEWNATFALDSLYYGEYMNSGPGGAVGQRVKWPGYRVITSTVEASKFTVAQFIYGSSWLPSTGVAFLAGLSV</sequence>
<evidence type="ECO:0000256" key="19">
    <source>
        <dbReference type="SAM" id="MobiDB-lite"/>
    </source>
</evidence>
<feature type="region of interest" description="Disordered" evidence="19">
    <location>
        <begin position="1"/>
        <end position="28"/>
    </location>
</feature>
<dbReference type="CDD" id="cd15798">
    <property type="entry name" value="PMEI-like_3"/>
    <property type="match status" value="1"/>
</dbReference>
<keyword evidence="8 20" id="KW-0812">Transmembrane</keyword>
<evidence type="ECO:0000256" key="8">
    <source>
        <dbReference type="ARBA" id="ARBA00022692"/>
    </source>
</evidence>
<evidence type="ECO:0000256" key="4">
    <source>
        <dbReference type="ARBA" id="ARBA00006027"/>
    </source>
</evidence>
<keyword evidence="14" id="KW-0961">Cell wall biogenesis/degradation</keyword>
<evidence type="ECO:0000256" key="7">
    <source>
        <dbReference type="ARBA" id="ARBA00022512"/>
    </source>
</evidence>
<comment type="catalytic activity">
    <reaction evidence="15 18">
        <text>[(1-&gt;4)-alpha-D-galacturonosyl methyl ester](n) + n H2O = [(1-&gt;4)-alpha-D-galacturonosyl](n) + n methanol + n H(+)</text>
        <dbReference type="Rhea" id="RHEA:22380"/>
        <dbReference type="Rhea" id="RHEA-COMP:14570"/>
        <dbReference type="Rhea" id="RHEA-COMP:14573"/>
        <dbReference type="ChEBI" id="CHEBI:15377"/>
        <dbReference type="ChEBI" id="CHEBI:15378"/>
        <dbReference type="ChEBI" id="CHEBI:17790"/>
        <dbReference type="ChEBI" id="CHEBI:140522"/>
        <dbReference type="ChEBI" id="CHEBI:140523"/>
        <dbReference type="EC" id="3.1.1.11"/>
    </reaction>
</comment>
<evidence type="ECO:0000256" key="10">
    <source>
        <dbReference type="ARBA" id="ARBA00022989"/>
    </source>
</evidence>
<proteinExistence type="inferred from homology"/>
<dbReference type="STRING" id="981085.W9RDL0"/>
<name>W9RDL0_9ROSA</name>
<comment type="function">
    <text evidence="16">Acts in the modification of cell walls via demethylesterification of cell wall pectin.</text>
</comment>
<dbReference type="PANTHER" id="PTHR31707">
    <property type="entry name" value="PECTINESTERASE"/>
    <property type="match status" value="1"/>
</dbReference>
<keyword evidence="11 18" id="KW-0063">Aspartyl esterase</keyword>
<dbReference type="SUPFAM" id="SSF101148">
    <property type="entry name" value="Plant invertase/pectin methylesterase inhibitor"/>
    <property type="match status" value="1"/>
</dbReference>
<comment type="subcellular location">
    <subcellularLocation>
        <location evidence="1">Membrane</location>
        <topology evidence="1">Single-pass membrane protein</topology>
    </subcellularLocation>
    <subcellularLocation>
        <location evidence="2">Secreted</location>
        <location evidence="2">Cell wall</location>
    </subcellularLocation>
</comment>
<dbReference type="FunFam" id="1.20.140.40:FF:000012">
    <property type="entry name" value="Pectinesterase"/>
    <property type="match status" value="1"/>
</dbReference>
<keyword evidence="9 18" id="KW-0378">Hydrolase</keyword>
<dbReference type="UniPathway" id="UPA00545">
    <property type="reaction ID" value="UER00823"/>
</dbReference>
<dbReference type="EMBL" id="KE344891">
    <property type="protein sequence ID" value="EXB84224.1"/>
    <property type="molecule type" value="Genomic_DNA"/>
</dbReference>
<evidence type="ECO:0000256" key="3">
    <source>
        <dbReference type="ARBA" id="ARBA00005184"/>
    </source>
</evidence>
<dbReference type="KEGG" id="mnt:21390237"/>
<evidence type="ECO:0000256" key="5">
    <source>
        <dbReference type="ARBA" id="ARBA00007786"/>
    </source>
</evidence>
<accession>W9RDL0</accession>
<dbReference type="OrthoDB" id="2019149at2759"/>
<keyword evidence="12 20" id="KW-0472">Membrane</keyword>
<reference evidence="23" key="1">
    <citation type="submission" date="2013-01" db="EMBL/GenBank/DDBJ databases">
        <title>Draft Genome Sequence of a Mulberry Tree, Morus notabilis C.K. Schneid.</title>
        <authorList>
            <person name="He N."/>
            <person name="Zhao S."/>
        </authorList>
    </citation>
    <scope>NUCLEOTIDE SEQUENCE</scope>
</reference>
<dbReference type="AlphaFoldDB" id="W9RDL0"/>
<feature type="compositionally biased region" description="Polar residues" evidence="19">
    <location>
        <begin position="12"/>
        <end position="28"/>
    </location>
</feature>
<evidence type="ECO:0000256" key="2">
    <source>
        <dbReference type="ARBA" id="ARBA00004191"/>
    </source>
</evidence>
<dbReference type="Pfam" id="PF04043">
    <property type="entry name" value="PMEI"/>
    <property type="match status" value="1"/>
</dbReference>